<feature type="chain" id="PRO_5035326830" description="Calcineurin-like phosphoesterase domain-containing protein" evidence="2">
    <location>
        <begin position="17"/>
        <end position="361"/>
    </location>
</feature>
<dbReference type="AlphaFoldDB" id="A0A8J8NL90"/>
<dbReference type="SUPFAM" id="SSF56300">
    <property type="entry name" value="Metallo-dependent phosphatases"/>
    <property type="match status" value="1"/>
</dbReference>
<organism evidence="4 5">
    <name type="scientific">Halteria grandinella</name>
    <dbReference type="NCBI Taxonomy" id="5974"/>
    <lineage>
        <taxon>Eukaryota</taxon>
        <taxon>Sar</taxon>
        <taxon>Alveolata</taxon>
        <taxon>Ciliophora</taxon>
        <taxon>Intramacronucleata</taxon>
        <taxon>Spirotrichea</taxon>
        <taxon>Stichotrichia</taxon>
        <taxon>Sporadotrichida</taxon>
        <taxon>Halteriidae</taxon>
        <taxon>Halteria</taxon>
    </lineage>
</organism>
<feature type="compositionally biased region" description="Basic and acidic residues" evidence="1">
    <location>
        <begin position="345"/>
        <end position="354"/>
    </location>
</feature>
<dbReference type="Pfam" id="PF00149">
    <property type="entry name" value="Metallophos"/>
    <property type="match status" value="1"/>
</dbReference>
<evidence type="ECO:0000256" key="2">
    <source>
        <dbReference type="SAM" id="SignalP"/>
    </source>
</evidence>
<gene>
    <name evidence="4" type="ORF">FGO68_gene1990</name>
</gene>
<dbReference type="OrthoDB" id="429461at2759"/>
<evidence type="ECO:0000313" key="4">
    <source>
        <dbReference type="EMBL" id="TNV77326.1"/>
    </source>
</evidence>
<feature type="region of interest" description="Disordered" evidence="1">
    <location>
        <begin position="340"/>
        <end position="361"/>
    </location>
</feature>
<dbReference type="EMBL" id="RRYP01012112">
    <property type="protein sequence ID" value="TNV77326.1"/>
    <property type="molecule type" value="Genomic_DNA"/>
</dbReference>
<dbReference type="Gene3D" id="3.60.21.10">
    <property type="match status" value="1"/>
</dbReference>
<reference evidence="4" key="1">
    <citation type="submission" date="2019-06" db="EMBL/GenBank/DDBJ databases">
        <authorList>
            <person name="Zheng W."/>
        </authorList>
    </citation>
    <scope>NUCLEOTIDE SEQUENCE</scope>
    <source>
        <strain evidence="4">QDHG01</strain>
    </source>
</reference>
<dbReference type="PANTHER" id="PTHR32440:SF3">
    <property type="entry name" value="CALCINEURIN-LIKE PHOSPHOESTERASE DOMAIN-CONTAINING PROTEIN"/>
    <property type="match status" value="1"/>
</dbReference>
<keyword evidence="5" id="KW-1185">Reference proteome</keyword>
<dbReference type="GO" id="GO:0005737">
    <property type="term" value="C:cytoplasm"/>
    <property type="evidence" value="ECO:0007669"/>
    <property type="project" value="TreeGrafter"/>
</dbReference>
<proteinExistence type="predicted"/>
<evidence type="ECO:0000259" key="3">
    <source>
        <dbReference type="Pfam" id="PF00149"/>
    </source>
</evidence>
<accession>A0A8J8NL90</accession>
<name>A0A8J8NL90_HALGN</name>
<evidence type="ECO:0000256" key="1">
    <source>
        <dbReference type="SAM" id="MobiDB-lite"/>
    </source>
</evidence>
<dbReference type="Proteomes" id="UP000785679">
    <property type="component" value="Unassembled WGS sequence"/>
</dbReference>
<keyword evidence="2" id="KW-0732">Signal</keyword>
<feature type="signal peptide" evidence="2">
    <location>
        <begin position="1"/>
        <end position="16"/>
    </location>
</feature>
<comment type="caution">
    <text evidence="4">The sequence shown here is derived from an EMBL/GenBank/DDBJ whole genome shotgun (WGS) entry which is preliminary data.</text>
</comment>
<dbReference type="InterPro" id="IPR029052">
    <property type="entry name" value="Metallo-depent_PP-like"/>
</dbReference>
<evidence type="ECO:0000313" key="5">
    <source>
        <dbReference type="Proteomes" id="UP000785679"/>
    </source>
</evidence>
<dbReference type="CDD" id="cd07383">
    <property type="entry name" value="MPP_Dcr2"/>
    <property type="match status" value="1"/>
</dbReference>
<protein>
    <recommendedName>
        <fullName evidence="3">Calcineurin-like phosphoesterase domain-containing protein</fullName>
    </recommendedName>
</protein>
<dbReference type="PANTHER" id="PTHR32440">
    <property type="entry name" value="PHOSPHATASE DCR2-RELATED-RELATED"/>
    <property type="match status" value="1"/>
</dbReference>
<dbReference type="InterPro" id="IPR004843">
    <property type="entry name" value="Calcineurin-like_PHP"/>
</dbReference>
<feature type="domain" description="Calcineurin-like phosphoesterase" evidence="3">
    <location>
        <begin position="31"/>
        <end position="262"/>
    </location>
</feature>
<dbReference type="GO" id="GO:0016788">
    <property type="term" value="F:hydrolase activity, acting on ester bonds"/>
    <property type="evidence" value="ECO:0007669"/>
    <property type="project" value="TreeGrafter"/>
</dbReference>
<sequence length="361" mass="41332">MKKIIILLGILGLSTAAEQHQLKFNANGKFKMVQFTDIHFGEDEPDDFDNQRLIKDILDQEKPDLAIITGDVISGYMWDKKTPGWAAEQYKNLTNVLIEKQVYWATTAGNHDTEGDLNRTQISELDRSFSYSLTQPNAANISHAFNYFLPVFDESGTDIKFRLWFLDTGHEDCLEVKGWDCIRPDQVEWFRQAHSNITDESKGKGFLFVHIPFSEYMEMINNWDYYGYKGEEVCCGSVNTGIWGALKEQPTIEWVSAGHDHDNDYYGLYQNINLAFGRKTGFGGYGPDHFPRGARVFEVTKEPYGIETWVREDGGNVHREVQPSKRKLYEYPQTQCGGMTTKGNSKHEWVEKVTGKKSASQ</sequence>